<comment type="caution">
    <text evidence="5">The sequence shown here is derived from an EMBL/GenBank/DDBJ whole genome shotgun (WGS) entry which is preliminary data.</text>
</comment>
<feature type="domain" description="ZF-HD dimerization-type" evidence="4">
    <location>
        <begin position="59"/>
        <end position="103"/>
    </location>
</feature>
<dbReference type="InterPro" id="IPR000626">
    <property type="entry name" value="Ubiquitin-like_dom"/>
</dbReference>
<dbReference type="Proteomes" id="UP001632038">
    <property type="component" value="Unassembled WGS sequence"/>
</dbReference>
<keyword evidence="6" id="KW-1185">Reference proteome</keyword>
<dbReference type="EMBL" id="JAVIJP010000054">
    <property type="protein sequence ID" value="KAL3623323.1"/>
    <property type="molecule type" value="Genomic_DNA"/>
</dbReference>
<sequence length="188" mass="21215">MGQNGASYGKCLKPHIQMGGKVDGCQEFKASSDGEECSICSCHMNYHKKMVRHVTEVVYTECHKNHFVNGSNVKDGCKEYTENEWSPNKCAACNCHKSFHRNELITSLMLKMQIFVQFFDGKTITLKVESSDTISNVKLKIQDKEGIPTDKQRLLLDGVRVQDSRTLADYNIQNDSTLILLLSQRGGF</sequence>
<feature type="domain" description="ZF-HD dimerization-type" evidence="4">
    <location>
        <begin position="8"/>
        <end position="50"/>
    </location>
</feature>
<gene>
    <name evidence="5" type="ORF">CASFOL_032139</name>
</gene>
<name>A0ABD3C0L2_9LAMI</name>
<dbReference type="FunFam" id="3.10.20.90:FF:000160">
    <property type="entry name" value="Polyubiquitin-C"/>
    <property type="match status" value="1"/>
</dbReference>
<dbReference type="AlphaFoldDB" id="A0ABD3C0L2"/>
<evidence type="ECO:0000259" key="3">
    <source>
        <dbReference type="PROSITE" id="PS50053"/>
    </source>
</evidence>
<dbReference type="PRINTS" id="PR00348">
    <property type="entry name" value="UBIQUITIN"/>
</dbReference>
<dbReference type="SMART" id="SM00213">
    <property type="entry name" value="UBQ"/>
    <property type="match status" value="1"/>
</dbReference>
<keyword evidence="2" id="KW-0832">Ubl conjugation</keyword>
<reference evidence="6" key="1">
    <citation type="journal article" date="2024" name="IScience">
        <title>Strigolactones Initiate the Formation of Haustorium-like Structures in Castilleja.</title>
        <authorList>
            <person name="Buerger M."/>
            <person name="Peterson D."/>
            <person name="Chory J."/>
        </authorList>
    </citation>
    <scope>NUCLEOTIDE SEQUENCE [LARGE SCALE GENOMIC DNA]</scope>
</reference>
<evidence type="ECO:0000256" key="1">
    <source>
        <dbReference type="ARBA" id="ARBA00022499"/>
    </source>
</evidence>
<accession>A0ABD3C0L2</accession>
<keyword evidence="1" id="KW-1017">Isopeptide bond</keyword>
<dbReference type="SUPFAM" id="SSF54236">
    <property type="entry name" value="Ubiquitin-like"/>
    <property type="match status" value="1"/>
</dbReference>
<organism evidence="5 6">
    <name type="scientific">Castilleja foliolosa</name>
    <dbReference type="NCBI Taxonomy" id="1961234"/>
    <lineage>
        <taxon>Eukaryota</taxon>
        <taxon>Viridiplantae</taxon>
        <taxon>Streptophyta</taxon>
        <taxon>Embryophyta</taxon>
        <taxon>Tracheophyta</taxon>
        <taxon>Spermatophyta</taxon>
        <taxon>Magnoliopsida</taxon>
        <taxon>eudicotyledons</taxon>
        <taxon>Gunneridae</taxon>
        <taxon>Pentapetalae</taxon>
        <taxon>asterids</taxon>
        <taxon>lamiids</taxon>
        <taxon>Lamiales</taxon>
        <taxon>Orobanchaceae</taxon>
        <taxon>Pedicularideae</taxon>
        <taxon>Castillejinae</taxon>
        <taxon>Castilleja</taxon>
    </lineage>
</organism>
<dbReference type="InterPro" id="IPR006456">
    <property type="entry name" value="ZF_HD_homeobox_Cys/His_dimer"/>
</dbReference>
<evidence type="ECO:0000256" key="2">
    <source>
        <dbReference type="ARBA" id="ARBA00022843"/>
    </source>
</evidence>
<dbReference type="Pfam" id="PF04770">
    <property type="entry name" value="ZF-HD_dimer"/>
    <property type="match status" value="2"/>
</dbReference>
<dbReference type="PROSITE" id="PS51523">
    <property type="entry name" value="ZF_HD_DIMER"/>
    <property type="match status" value="2"/>
</dbReference>
<dbReference type="GO" id="GO:0003729">
    <property type="term" value="F:mRNA binding"/>
    <property type="evidence" value="ECO:0007669"/>
    <property type="project" value="UniProtKB-ARBA"/>
</dbReference>
<evidence type="ECO:0000313" key="5">
    <source>
        <dbReference type="EMBL" id="KAL3623323.1"/>
    </source>
</evidence>
<protein>
    <recommendedName>
        <fullName evidence="7">Ubiquitin</fullName>
    </recommendedName>
</protein>
<evidence type="ECO:0008006" key="7">
    <source>
        <dbReference type="Google" id="ProtNLM"/>
    </source>
</evidence>
<dbReference type="PANTHER" id="PTHR10666">
    <property type="entry name" value="UBIQUITIN"/>
    <property type="match status" value="1"/>
</dbReference>
<dbReference type="Gene3D" id="3.10.20.90">
    <property type="entry name" value="Phosphatidylinositol 3-kinase Catalytic Subunit, Chain A, domain 1"/>
    <property type="match status" value="1"/>
</dbReference>
<evidence type="ECO:0000259" key="4">
    <source>
        <dbReference type="PROSITE" id="PS51523"/>
    </source>
</evidence>
<feature type="domain" description="Ubiquitin-like" evidence="3">
    <location>
        <begin position="112"/>
        <end position="187"/>
    </location>
</feature>
<proteinExistence type="predicted"/>
<dbReference type="InterPro" id="IPR029071">
    <property type="entry name" value="Ubiquitin-like_domsf"/>
</dbReference>
<dbReference type="InterPro" id="IPR019956">
    <property type="entry name" value="Ubiquitin_dom"/>
</dbReference>
<dbReference type="InterPro" id="IPR019954">
    <property type="entry name" value="Ubiquitin_CS"/>
</dbReference>
<dbReference type="PROSITE" id="PS50053">
    <property type="entry name" value="UBIQUITIN_2"/>
    <property type="match status" value="1"/>
</dbReference>
<dbReference type="PROSITE" id="PS00299">
    <property type="entry name" value="UBIQUITIN_1"/>
    <property type="match status" value="1"/>
</dbReference>
<dbReference type="Pfam" id="PF00240">
    <property type="entry name" value="ubiquitin"/>
    <property type="match status" value="1"/>
</dbReference>
<evidence type="ECO:0000313" key="6">
    <source>
        <dbReference type="Proteomes" id="UP001632038"/>
    </source>
</evidence>
<dbReference type="InterPro" id="IPR050158">
    <property type="entry name" value="Ubiquitin_ubiquitin-like"/>
</dbReference>